<dbReference type="GO" id="GO:0005694">
    <property type="term" value="C:chromosome"/>
    <property type="evidence" value="ECO:0007669"/>
    <property type="project" value="InterPro"/>
</dbReference>
<feature type="domain" description="Topo IA-type catalytic" evidence="13">
    <location>
        <begin position="131"/>
        <end position="576"/>
    </location>
</feature>
<feature type="site" description="Interaction with DNA" evidence="10">
    <location>
        <position position="157"/>
    </location>
</feature>
<evidence type="ECO:0000256" key="10">
    <source>
        <dbReference type="HAMAP-Rule" id="MF_00952"/>
    </source>
</evidence>
<dbReference type="InterPro" id="IPR000380">
    <property type="entry name" value="Topo_IA"/>
</dbReference>
<evidence type="ECO:0000313" key="14">
    <source>
        <dbReference type="EMBL" id="KAA5605885.1"/>
    </source>
</evidence>
<organism evidence="14 15">
    <name type="scientific">Roseospira marina</name>
    <dbReference type="NCBI Taxonomy" id="140057"/>
    <lineage>
        <taxon>Bacteria</taxon>
        <taxon>Pseudomonadati</taxon>
        <taxon>Pseudomonadota</taxon>
        <taxon>Alphaproteobacteria</taxon>
        <taxon>Rhodospirillales</taxon>
        <taxon>Rhodospirillaceae</taxon>
        <taxon>Roseospira</taxon>
    </lineage>
</organism>
<comment type="catalytic activity">
    <reaction evidence="1 10">
        <text>ATP-independent breakage of single-stranded DNA, followed by passage and rejoining.</text>
        <dbReference type="EC" id="5.6.2.1"/>
    </reaction>
</comment>
<dbReference type="OrthoDB" id="9804262at2"/>
<feature type="region of interest" description="Disordered" evidence="11">
    <location>
        <begin position="868"/>
        <end position="944"/>
    </location>
</feature>
<dbReference type="InterPro" id="IPR023406">
    <property type="entry name" value="Topo_IA_AS"/>
</dbReference>
<dbReference type="Pfam" id="PF01131">
    <property type="entry name" value="Topoisom_bac"/>
    <property type="match status" value="1"/>
</dbReference>
<reference evidence="14 15" key="1">
    <citation type="submission" date="2019-09" db="EMBL/GenBank/DDBJ databases">
        <title>Genome sequence of Roseospira marina, one of the more divergent members of the non-sulfur purple photosynthetic bacterial family, the Rhodospirillaceae.</title>
        <authorList>
            <person name="Meyer T."/>
            <person name="Kyndt J."/>
        </authorList>
    </citation>
    <scope>NUCLEOTIDE SEQUENCE [LARGE SCALE GENOMIC DNA]</scope>
    <source>
        <strain evidence="14 15">DSM 15113</strain>
    </source>
</reference>
<dbReference type="Gene3D" id="1.10.290.10">
    <property type="entry name" value="Topoisomerase I, domain 4"/>
    <property type="match status" value="1"/>
</dbReference>
<evidence type="ECO:0000259" key="13">
    <source>
        <dbReference type="PROSITE" id="PS52039"/>
    </source>
</evidence>
<dbReference type="InterPro" id="IPR013824">
    <property type="entry name" value="Topo_IA_cen_sub1"/>
</dbReference>
<dbReference type="NCBIfam" id="TIGR01051">
    <property type="entry name" value="topA_bact"/>
    <property type="match status" value="1"/>
</dbReference>
<dbReference type="InterPro" id="IPR025589">
    <property type="entry name" value="Toprim_C_rpt"/>
</dbReference>
<feature type="site" description="Interaction with DNA" evidence="10">
    <location>
        <position position="142"/>
    </location>
</feature>
<feature type="site" description="Interaction with DNA" evidence="10">
    <location>
        <position position="508"/>
    </location>
</feature>
<dbReference type="GO" id="GO:0003917">
    <property type="term" value="F:DNA topoisomerase type I (single strand cut, ATP-independent) activity"/>
    <property type="evidence" value="ECO:0007669"/>
    <property type="project" value="UniProtKB-UniRule"/>
</dbReference>
<evidence type="ECO:0000256" key="11">
    <source>
        <dbReference type="SAM" id="MobiDB-lite"/>
    </source>
</evidence>
<dbReference type="PROSITE" id="PS52039">
    <property type="entry name" value="TOPO_IA_2"/>
    <property type="match status" value="1"/>
</dbReference>
<keyword evidence="9 10" id="KW-0413">Isomerase</keyword>
<dbReference type="InterPro" id="IPR034149">
    <property type="entry name" value="TOPRIM_TopoI"/>
</dbReference>
<feature type="active site" description="O-(5'-phospho-DNA)-tyrosine intermediate" evidence="10">
    <location>
        <position position="306"/>
    </location>
</feature>
<dbReference type="AlphaFoldDB" id="A0A5M6IDT5"/>
<evidence type="ECO:0000256" key="9">
    <source>
        <dbReference type="ARBA" id="ARBA00023235"/>
    </source>
</evidence>
<keyword evidence="7 10" id="KW-0799">Topoisomerase</keyword>
<proteinExistence type="inferred from homology"/>
<comment type="function">
    <text evidence="10">Releases the supercoiling and torsional tension of DNA, which is introduced during the DNA replication and transcription, by transiently cleaving and rejoining one strand of the DNA duplex. Introduces a single-strand break via transesterification at a target site in duplex DNA. The scissile phosphodiester is attacked by the catalytic tyrosine of the enzyme, resulting in the formation of a DNA-(5'-phosphotyrosyl)-enzyme intermediate and the expulsion of a 3'-OH DNA strand. The free DNA strand then undergoes passage around the unbroken strand, thus removing DNA supercoils. Finally, in the religation step, the DNA 3'-OH attacks the covalent intermediate to expel the active-site tyrosine and restore the DNA phosphodiester backbone.</text>
</comment>
<evidence type="ECO:0000256" key="5">
    <source>
        <dbReference type="ARBA" id="ARBA00022833"/>
    </source>
</evidence>
<dbReference type="InterPro" id="IPR003601">
    <property type="entry name" value="Topo_IA_2"/>
</dbReference>
<comment type="subunit">
    <text evidence="10">Monomer.</text>
</comment>
<keyword evidence="8 10" id="KW-0238">DNA-binding</keyword>
<evidence type="ECO:0000256" key="2">
    <source>
        <dbReference type="ARBA" id="ARBA00009446"/>
    </source>
</evidence>
<feature type="site" description="Interaction with DNA" evidence="10">
    <location>
        <position position="141"/>
    </location>
</feature>
<protein>
    <recommendedName>
        <fullName evidence="10">DNA topoisomerase 1</fullName>
        <ecNumber evidence="10">5.6.2.1</ecNumber>
    </recommendedName>
    <alternativeName>
        <fullName evidence="10">DNA topoisomerase I</fullName>
    </alternativeName>
</protein>
<sequence length="944" mass="101890">MRVVVVESPAKAKTINKYLGDDFTVLASFGHVRDLVAKDGAVDPDQDFSMKWEIGPKSEKHVREITEAVRKADAVYLATDPDREGEAISWHVRDVLAGRKVLGDKPVHRITFNAITKAAVTNAMAAPRDLHQELVEAYLARRALDYLVGFTLSPVLWRKLPGSRSAGRVQSVALRLICEREAEIERFKEREYWSVEALMATTAAAGGQPFTARLTHLNGAKLDKFDLPDAAAAQTAVAAIEGTTFSVGKVERKTARRNPAPPFTTSTLQQEASRKLYFSASRTMSVAQRLYEGIALGGETVGLITYMRTDGVQMAPEAIQGARATVEREFGARYVPDSPRVYKTKAKNAQEAHEAIRPTDPGRTPAMVAPYVSKEQLALYELVWKRTIASQMASAELDQVAVDLTAANGAATLRATGSVITFDGFLKVYHEGRDDIGDAGGDSDDESNRILPPLTEGDAVDRREVRSNQHFTQPPPRYSEASLVKKMEELGIGRPSTYASVLSVLQDRDYVRLDSRRFVPEDRGRIVTAFLENFFARYVEYSFTADLENKLDEISAGSLNYRAVLREFWSEFKSTVDEIQGLRVSEVLDALDAELGPHLFPPPEDESGPDPRACPSCGEGRLGLRLGKFGAFVGCSNYPTCRFTRQLVATNEDDGGADDLAAGPRLLGTDPETGKAVTLRKGPYGLYVQLGEQEQIGETKAGKPKMGPKPPRASLPRGLDADRVDLQVALGLLALPRDVDVHPDDGTMIQAGLGRFGPYLKHGDVYKSLPKDDDPLLVLTIGLNRAVDLLAQQSGGRTRMAARSLGDHPSDGKPVTLKDGRFGPYVEHGKARASLLKADRENIEGLTLERAIELIRLKAEKDAAKAQGTGAVEGSSGGAAAKGKATGKATTKATGKTAKAASSGKSATSKTKAKAAKASEDGSADTDGTTGSGSPRGRKAASGR</sequence>
<keyword evidence="6" id="KW-0460">Magnesium</keyword>
<name>A0A5M6IDT5_9PROT</name>
<dbReference type="SUPFAM" id="SSF57783">
    <property type="entry name" value="Zinc beta-ribbon"/>
    <property type="match status" value="1"/>
</dbReference>
<dbReference type="HAMAP" id="MF_00952">
    <property type="entry name" value="Topoisom_1_prok"/>
    <property type="match status" value="1"/>
</dbReference>
<dbReference type="InterPro" id="IPR003602">
    <property type="entry name" value="Topo_IA_DNA-bd_dom"/>
</dbReference>
<dbReference type="SMART" id="SM00437">
    <property type="entry name" value="TOP1Ac"/>
    <property type="match status" value="1"/>
</dbReference>
<dbReference type="Gene3D" id="3.30.65.10">
    <property type="entry name" value="Bacterial Topoisomerase I, domain 1"/>
    <property type="match status" value="1"/>
</dbReference>
<dbReference type="InterPro" id="IPR005733">
    <property type="entry name" value="TopoI_bac-type"/>
</dbReference>
<comment type="similarity">
    <text evidence="2 10">Belongs to the type IA topoisomerase family.</text>
</comment>
<dbReference type="PRINTS" id="PR00417">
    <property type="entry name" value="PRTPISMRASEI"/>
</dbReference>
<dbReference type="SUPFAM" id="SSF56712">
    <property type="entry name" value="Prokaryotic type I DNA topoisomerase"/>
    <property type="match status" value="1"/>
</dbReference>
<feature type="region of interest" description="Disordered" evidence="11">
    <location>
        <begin position="436"/>
        <end position="477"/>
    </location>
</feature>
<accession>A0A5M6IDT5</accession>
<gene>
    <name evidence="10 14" type="primary">topA</name>
    <name evidence="14" type="ORF">F1188_09770</name>
</gene>
<dbReference type="InterPro" id="IPR013497">
    <property type="entry name" value="Topo_IA_cen"/>
</dbReference>
<evidence type="ECO:0000256" key="8">
    <source>
        <dbReference type="ARBA" id="ARBA00023125"/>
    </source>
</evidence>
<dbReference type="Proteomes" id="UP000324065">
    <property type="component" value="Unassembled WGS sequence"/>
</dbReference>
<dbReference type="Pfam" id="PF13368">
    <property type="entry name" value="Toprim_C_rpt"/>
    <property type="match status" value="3"/>
</dbReference>
<dbReference type="Gene3D" id="2.70.20.10">
    <property type="entry name" value="Topoisomerase I, domain 3"/>
    <property type="match status" value="1"/>
</dbReference>
<dbReference type="InterPro" id="IPR013826">
    <property type="entry name" value="Topo_IA_cen_sub3"/>
</dbReference>
<keyword evidence="5" id="KW-0862">Zinc</keyword>
<dbReference type="GO" id="GO:0006265">
    <property type="term" value="P:DNA topological change"/>
    <property type="evidence" value="ECO:0007669"/>
    <property type="project" value="UniProtKB-UniRule"/>
</dbReference>
<dbReference type="Gene3D" id="3.40.50.140">
    <property type="match status" value="1"/>
</dbReference>
<keyword evidence="15" id="KW-1185">Reference proteome</keyword>
<feature type="region of interest" description="Disordered" evidence="11">
    <location>
        <begin position="697"/>
        <end position="717"/>
    </location>
</feature>
<feature type="domain" description="Toprim" evidence="12">
    <location>
        <begin position="1"/>
        <end position="117"/>
    </location>
</feature>
<evidence type="ECO:0000256" key="4">
    <source>
        <dbReference type="ARBA" id="ARBA00022771"/>
    </source>
</evidence>
<dbReference type="PROSITE" id="PS50880">
    <property type="entry name" value="TOPRIM"/>
    <property type="match status" value="1"/>
</dbReference>
<evidence type="ECO:0000256" key="1">
    <source>
        <dbReference type="ARBA" id="ARBA00000213"/>
    </source>
</evidence>
<feature type="site" description="Interaction with DNA" evidence="10">
    <location>
        <position position="308"/>
    </location>
</feature>
<dbReference type="InterPro" id="IPR028612">
    <property type="entry name" value="Topoisom_1_IA"/>
</dbReference>
<dbReference type="RefSeq" id="WP_150062215.1">
    <property type="nucleotide sequence ID" value="NZ_JACHII010000004.1"/>
</dbReference>
<dbReference type="GO" id="GO:0003677">
    <property type="term" value="F:DNA binding"/>
    <property type="evidence" value="ECO:0007669"/>
    <property type="project" value="UniProtKB-KW"/>
</dbReference>
<dbReference type="Pfam" id="PF01751">
    <property type="entry name" value="Toprim"/>
    <property type="match status" value="1"/>
</dbReference>
<evidence type="ECO:0000256" key="3">
    <source>
        <dbReference type="ARBA" id="ARBA00022723"/>
    </source>
</evidence>
<feature type="compositionally biased region" description="Low complexity" evidence="11">
    <location>
        <begin position="878"/>
        <end position="910"/>
    </location>
</feature>
<dbReference type="InterPro" id="IPR013825">
    <property type="entry name" value="Topo_IA_cen_sub2"/>
</dbReference>
<dbReference type="InterPro" id="IPR023405">
    <property type="entry name" value="Topo_IA_core_domain"/>
</dbReference>
<feature type="site" description="Interaction with DNA" evidence="10">
    <location>
        <position position="145"/>
    </location>
</feature>
<dbReference type="GO" id="GO:0008270">
    <property type="term" value="F:zinc ion binding"/>
    <property type="evidence" value="ECO:0007669"/>
    <property type="project" value="UniProtKB-KW"/>
</dbReference>
<dbReference type="CDD" id="cd00186">
    <property type="entry name" value="TOP1Ac"/>
    <property type="match status" value="1"/>
</dbReference>
<feature type="site" description="Interaction with DNA" evidence="10">
    <location>
        <position position="31"/>
    </location>
</feature>
<evidence type="ECO:0000256" key="6">
    <source>
        <dbReference type="ARBA" id="ARBA00022842"/>
    </source>
</evidence>
<dbReference type="EMBL" id="VWPJ01000007">
    <property type="protein sequence ID" value="KAA5605885.1"/>
    <property type="molecule type" value="Genomic_DNA"/>
</dbReference>
<comment type="caution">
    <text evidence="10">Lacks conserved residue(s) required for the propagation of feature annotation.</text>
</comment>
<dbReference type="PROSITE" id="PS00396">
    <property type="entry name" value="TOPO_IA_1"/>
    <property type="match status" value="1"/>
</dbReference>
<dbReference type="SMART" id="SM00436">
    <property type="entry name" value="TOP1Bc"/>
    <property type="match status" value="1"/>
</dbReference>
<dbReference type="EC" id="5.6.2.1" evidence="10"/>
<dbReference type="InterPro" id="IPR006171">
    <property type="entry name" value="TOPRIM_dom"/>
</dbReference>
<evidence type="ECO:0000259" key="12">
    <source>
        <dbReference type="PROSITE" id="PS50880"/>
    </source>
</evidence>
<keyword evidence="3" id="KW-0479">Metal-binding</keyword>
<dbReference type="CDD" id="cd03363">
    <property type="entry name" value="TOPRIM_TopoIA_TopoI"/>
    <property type="match status" value="1"/>
</dbReference>
<evidence type="ECO:0000313" key="15">
    <source>
        <dbReference type="Proteomes" id="UP000324065"/>
    </source>
</evidence>
<comment type="caution">
    <text evidence="14">The sequence shown here is derived from an EMBL/GenBank/DDBJ whole genome shotgun (WGS) entry which is preliminary data.</text>
</comment>
<dbReference type="SMART" id="SM00493">
    <property type="entry name" value="TOPRIM"/>
    <property type="match status" value="1"/>
</dbReference>
<dbReference type="PANTHER" id="PTHR42785:SF1">
    <property type="entry name" value="DNA TOPOISOMERASE"/>
    <property type="match status" value="1"/>
</dbReference>
<feature type="region of interest" description="Disordered" evidence="11">
    <location>
        <begin position="801"/>
        <end position="822"/>
    </location>
</feature>
<evidence type="ECO:0000256" key="7">
    <source>
        <dbReference type="ARBA" id="ARBA00023029"/>
    </source>
</evidence>
<dbReference type="PANTHER" id="PTHR42785">
    <property type="entry name" value="DNA TOPOISOMERASE, TYPE IA, CORE"/>
    <property type="match status" value="1"/>
</dbReference>
<dbReference type="Pfam" id="PF01396">
    <property type="entry name" value="Zn_ribbon_Top1"/>
    <property type="match status" value="1"/>
</dbReference>
<keyword evidence="4" id="KW-0863">Zinc-finger</keyword>
<dbReference type="InterPro" id="IPR013498">
    <property type="entry name" value="Topo_IA_Znf"/>
</dbReference>
<feature type="region of interest" description="Interaction with DNA" evidence="10">
    <location>
        <begin position="165"/>
        <end position="170"/>
    </location>
</feature>
<feature type="compositionally biased region" description="Basic and acidic residues" evidence="11">
    <location>
        <begin position="805"/>
        <end position="821"/>
    </location>
</feature>
<dbReference type="Gene3D" id="1.10.460.10">
    <property type="entry name" value="Topoisomerase I, domain 2"/>
    <property type="match status" value="1"/>
</dbReference>